<keyword evidence="11" id="KW-1185">Reference proteome</keyword>
<keyword evidence="4" id="KW-0998">Cell outer membrane</keyword>
<evidence type="ECO:0000313" key="11">
    <source>
        <dbReference type="Proteomes" id="UP000182800"/>
    </source>
</evidence>
<dbReference type="InterPro" id="IPR011250">
    <property type="entry name" value="OMP/PagP_B-barrel"/>
</dbReference>
<dbReference type="Gene3D" id="2.40.160.20">
    <property type="match status" value="1"/>
</dbReference>
<feature type="domain" description="Outer membrane protein beta-barrel" evidence="7">
    <location>
        <begin position="12"/>
        <end position="276"/>
    </location>
</feature>
<organism evidence="8 10">
    <name type="scientific">Saliniramus fredricksonii</name>
    <dbReference type="NCBI Taxonomy" id="1653334"/>
    <lineage>
        <taxon>Bacteria</taxon>
        <taxon>Pseudomonadati</taxon>
        <taxon>Pseudomonadota</taxon>
        <taxon>Alphaproteobacteria</taxon>
        <taxon>Hyphomicrobiales</taxon>
        <taxon>Salinarimonadaceae</taxon>
        <taxon>Saliniramus</taxon>
    </lineage>
</organism>
<evidence type="ECO:0000256" key="2">
    <source>
        <dbReference type="ARBA" id="ARBA00022729"/>
    </source>
</evidence>
<comment type="similarity">
    <text evidence="5">Belongs to the Omp25/RopB family.</text>
</comment>
<evidence type="ECO:0000256" key="6">
    <source>
        <dbReference type="SAM" id="SignalP"/>
    </source>
</evidence>
<dbReference type="Pfam" id="PF13505">
    <property type="entry name" value="OMP_b-brl"/>
    <property type="match status" value="1"/>
</dbReference>
<evidence type="ECO:0000256" key="5">
    <source>
        <dbReference type="ARBA" id="ARBA00038306"/>
    </source>
</evidence>
<dbReference type="Proteomes" id="UP000182800">
    <property type="component" value="Unassembled WGS sequence"/>
</dbReference>
<dbReference type="STRING" id="1653334.GA0071312_0166"/>
<dbReference type="RefSeq" id="WP_074443231.1">
    <property type="nucleotide sequence ID" value="NZ_FMBM01000001.1"/>
</dbReference>
<evidence type="ECO:0000256" key="1">
    <source>
        <dbReference type="ARBA" id="ARBA00004442"/>
    </source>
</evidence>
<name>A0A0P8BJG4_9HYPH</name>
<evidence type="ECO:0000256" key="3">
    <source>
        <dbReference type="ARBA" id="ARBA00023136"/>
    </source>
</evidence>
<proteinExistence type="inferred from homology"/>
<protein>
    <submittedName>
        <fullName evidence="8">BRP family porin</fullName>
    </submittedName>
    <submittedName>
        <fullName evidence="9">Opacity protein</fullName>
    </submittedName>
</protein>
<evidence type="ECO:0000313" key="8">
    <source>
        <dbReference type="EMBL" id="KPQ09508.1"/>
    </source>
</evidence>
<dbReference type="EMBL" id="FMBM01000001">
    <property type="protein sequence ID" value="SCC78239.1"/>
    <property type="molecule type" value="Genomic_DNA"/>
</dbReference>
<feature type="chain" id="PRO_5006148468" evidence="6">
    <location>
        <begin position="25"/>
        <end position="276"/>
    </location>
</feature>
<comment type="subcellular location">
    <subcellularLocation>
        <location evidence="1">Cell outer membrane</location>
    </subcellularLocation>
</comment>
<dbReference type="Proteomes" id="UP000050497">
    <property type="component" value="Unassembled WGS sequence"/>
</dbReference>
<gene>
    <name evidence="9" type="ORF">GA0071312_0166</name>
    <name evidence="8" type="ORF">HLUCCO17_14400</name>
</gene>
<comment type="caution">
    <text evidence="8">The sequence shown here is derived from an EMBL/GenBank/DDBJ whole genome shotgun (WGS) entry which is preliminary data.</text>
</comment>
<feature type="signal peptide" evidence="6">
    <location>
        <begin position="1"/>
        <end position="24"/>
    </location>
</feature>
<keyword evidence="2 6" id="KW-0732">Signal</keyword>
<keyword evidence="3" id="KW-0472">Membrane</keyword>
<sequence>MRARYYISTALLAALIAPAAPAMAADVFGPLRGTQYGGPAMKPVVAWEGAYFGGTAGATTGNALFSGSLSDSVGFILRNTTINNLLGVDQWLAPRTGAMNSGNFGLFAGFNYQIDEAVLGFEADYSRVKLSTSGRDAMGRSTESNGIRYIARTNGEVSVEVRDLMTLRGRAGYTMGSFLPFVTGGLALANYTTFSSATVDTEETIVATGVVIGDLDETETRRKRRTGIGLAGGAGVDVSVTENLFLRGEWQYLHFPDLNGANVNLHNFRAGAAVKF</sequence>
<dbReference type="InterPro" id="IPR051692">
    <property type="entry name" value="OMP-like"/>
</dbReference>
<accession>A0A0P8BJG4</accession>
<dbReference type="PANTHER" id="PTHR34001">
    <property type="entry name" value="BLL7405 PROTEIN"/>
    <property type="match status" value="1"/>
</dbReference>
<dbReference type="EMBL" id="LJSX01000026">
    <property type="protein sequence ID" value="KPQ09508.1"/>
    <property type="molecule type" value="Genomic_DNA"/>
</dbReference>
<evidence type="ECO:0000313" key="9">
    <source>
        <dbReference type="EMBL" id="SCC78239.1"/>
    </source>
</evidence>
<dbReference type="GO" id="GO:0009279">
    <property type="term" value="C:cell outer membrane"/>
    <property type="evidence" value="ECO:0007669"/>
    <property type="project" value="UniProtKB-SubCell"/>
</dbReference>
<dbReference type="InterPro" id="IPR027385">
    <property type="entry name" value="Beta-barrel_OMP"/>
</dbReference>
<dbReference type="AlphaFoldDB" id="A0A0P8BJG4"/>
<reference evidence="8 10" key="1">
    <citation type="submission" date="2015-09" db="EMBL/GenBank/DDBJ databases">
        <title>Identification and resolution of microdiversity through metagenomic sequencing of parallel consortia.</title>
        <authorList>
            <person name="Nelson W.C."/>
            <person name="Romine M.F."/>
            <person name="Lindemann S.R."/>
        </authorList>
    </citation>
    <scope>NUCLEOTIDE SEQUENCE [LARGE SCALE GENOMIC DNA]</scope>
    <source>
        <strain evidence="8">HL-109</strain>
    </source>
</reference>
<reference evidence="9 11" key="2">
    <citation type="submission" date="2016-08" db="EMBL/GenBank/DDBJ databases">
        <authorList>
            <person name="Varghese N."/>
            <person name="Submissions Spin"/>
        </authorList>
    </citation>
    <scope>NUCLEOTIDE SEQUENCE [LARGE SCALE GENOMIC DNA]</scope>
    <source>
        <strain evidence="9 11">HL-109</strain>
    </source>
</reference>
<evidence type="ECO:0000313" key="10">
    <source>
        <dbReference type="Proteomes" id="UP000050497"/>
    </source>
</evidence>
<evidence type="ECO:0000259" key="7">
    <source>
        <dbReference type="Pfam" id="PF13505"/>
    </source>
</evidence>
<dbReference type="PANTHER" id="PTHR34001:SF3">
    <property type="entry name" value="BLL7405 PROTEIN"/>
    <property type="match status" value="1"/>
</dbReference>
<evidence type="ECO:0000256" key="4">
    <source>
        <dbReference type="ARBA" id="ARBA00023237"/>
    </source>
</evidence>
<dbReference type="SUPFAM" id="SSF56925">
    <property type="entry name" value="OMPA-like"/>
    <property type="match status" value="1"/>
</dbReference>